<name>A0AAD5LXR4_PARTN</name>
<evidence type="ECO:0000313" key="3">
    <source>
        <dbReference type="Proteomes" id="UP001196413"/>
    </source>
</evidence>
<evidence type="ECO:0000313" key="2">
    <source>
        <dbReference type="EMBL" id="KAJ1348662.1"/>
    </source>
</evidence>
<evidence type="ECO:0000256" key="1">
    <source>
        <dbReference type="SAM" id="MobiDB-lite"/>
    </source>
</evidence>
<reference evidence="2" key="1">
    <citation type="submission" date="2021-06" db="EMBL/GenBank/DDBJ databases">
        <title>Parelaphostrongylus tenuis whole genome reference sequence.</title>
        <authorList>
            <person name="Garwood T.J."/>
            <person name="Larsen P.A."/>
            <person name="Fountain-Jones N.M."/>
            <person name="Garbe J.R."/>
            <person name="Macchietto M.G."/>
            <person name="Kania S.A."/>
            <person name="Gerhold R.W."/>
            <person name="Richards J.E."/>
            <person name="Wolf T.M."/>
        </authorList>
    </citation>
    <scope>NUCLEOTIDE SEQUENCE</scope>
    <source>
        <strain evidence="2">MNPRO001-30</strain>
        <tissue evidence="2">Meninges</tissue>
    </source>
</reference>
<feature type="compositionally biased region" description="Basic and acidic residues" evidence="1">
    <location>
        <begin position="9"/>
        <end position="21"/>
    </location>
</feature>
<dbReference type="AlphaFoldDB" id="A0AAD5LXR4"/>
<dbReference type="Proteomes" id="UP001196413">
    <property type="component" value="Unassembled WGS sequence"/>
</dbReference>
<keyword evidence="3" id="KW-1185">Reference proteome</keyword>
<accession>A0AAD5LXR4</accession>
<protein>
    <submittedName>
        <fullName evidence="2">Uncharacterized protein</fullName>
    </submittedName>
</protein>
<feature type="region of interest" description="Disordered" evidence="1">
    <location>
        <begin position="1"/>
        <end position="27"/>
    </location>
</feature>
<gene>
    <name evidence="2" type="ORF">KIN20_004014</name>
</gene>
<proteinExistence type="predicted"/>
<comment type="caution">
    <text evidence="2">The sequence shown here is derived from an EMBL/GenBank/DDBJ whole genome shotgun (WGS) entry which is preliminary data.</text>
</comment>
<dbReference type="EMBL" id="JAHQIW010000536">
    <property type="protein sequence ID" value="KAJ1348662.1"/>
    <property type="molecule type" value="Genomic_DNA"/>
</dbReference>
<sequence length="75" mass="8170">MSVNGNHLADSKQMTRDEESSVVKSPVRSNLTHRVQIVREINTDTKIQAHSTTFGTLTIPAGGRSGQLRRAAVVL</sequence>
<organism evidence="2 3">
    <name type="scientific">Parelaphostrongylus tenuis</name>
    <name type="common">Meningeal worm</name>
    <dbReference type="NCBI Taxonomy" id="148309"/>
    <lineage>
        <taxon>Eukaryota</taxon>
        <taxon>Metazoa</taxon>
        <taxon>Ecdysozoa</taxon>
        <taxon>Nematoda</taxon>
        <taxon>Chromadorea</taxon>
        <taxon>Rhabditida</taxon>
        <taxon>Rhabditina</taxon>
        <taxon>Rhabditomorpha</taxon>
        <taxon>Strongyloidea</taxon>
        <taxon>Metastrongylidae</taxon>
        <taxon>Parelaphostrongylus</taxon>
    </lineage>
</organism>